<dbReference type="AlphaFoldDB" id="A0A6G0VX81"/>
<reference evidence="1 2" key="1">
    <citation type="submission" date="2019-08" db="EMBL/GenBank/DDBJ databases">
        <title>Whole genome of Aphis craccivora.</title>
        <authorList>
            <person name="Voronova N.V."/>
            <person name="Shulinski R.S."/>
            <person name="Bandarenka Y.V."/>
            <person name="Zhorov D.G."/>
            <person name="Warner D."/>
        </authorList>
    </citation>
    <scope>NUCLEOTIDE SEQUENCE [LARGE SCALE GENOMIC DNA]</scope>
    <source>
        <strain evidence="1">180601</strain>
        <tissue evidence="1">Whole Body</tissue>
    </source>
</reference>
<name>A0A6G0VX81_APHCR</name>
<proteinExistence type="predicted"/>
<gene>
    <name evidence="1" type="ORF">FWK35_00024853</name>
</gene>
<protein>
    <submittedName>
        <fullName evidence="1">Zinc finger MYM-type protein 1-like</fullName>
    </submittedName>
</protein>
<accession>A0A6G0VX81</accession>
<dbReference type="EMBL" id="VUJU01011077">
    <property type="protein sequence ID" value="KAF0712048.1"/>
    <property type="molecule type" value="Genomic_DNA"/>
</dbReference>
<keyword evidence="2" id="KW-1185">Reference proteome</keyword>
<evidence type="ECO:0000313" key="2">
    <source>
        <dbReference type="Proteomes" id="UP000478052"/>
    </source>
</evidence>
<dbReference type="Proteomes" id="UP000478052">
    <property type="component" value="Unassembled WGS sequence"/>
</dbReference>
<comment type="caution">
    <text evidence="1">The sequence shown here is derived from an EMBL/GenBank/DDBJ whole genome shotgun (WGS) entry which is preliminary data.</text>
</comment>
<organism evidence="1 2">
    <name type="scientific">Aphis craccivora</name>
    <name type="common">Cowpea aphid</name>
    <dbReference type="NCBI Taxonomy" id="307492"/>
    <lineage>
        <taxon>Eukaryota</taxon>
        <taxon>Metazoa</taxon>
        <taxon>Ecdysozoa</taxon>
        <taxon>Arthropoda</taxon>
        <taxon>Hexapoda</taxon>
        <taxon>Insecta</taxon>
        <taxon>Pterygota</taxon>
        <taxon>Neoptera</taxon>
        <taxon>Paraneoptera</taxon>
        <taxon>Hemiptera</taxon>
        <taxon>Sternorrhyncha</taxon>
        <taxon>Aphidomorpha</taxon>
        <taxon>Aphidoidea</taxon>
        <taxon>Aphididae</taxon>
        <taxon>Aphidini</taxon>
        <taxon>Aphis</taxon>
        <taxon>Aphis</taxon>
    </lineage>
</organism>
<sequence>LNTTLSVYILIVRKKIFSDGVTELDKRLTAYDNLCSIFGFITKFSSQLLSETSADIFISTFKDNIDTIIFPNVYISLRLYLTLPVSNCEVERTNSKLKLIENAR</sequence>
<dbReference type="OrthoDB" id="6622198at2759"/>
<feature type="non-terminal residue" evidence="1">
    <location>
        <position position="104"/>
    </location>
</feature>
<feature type="non-terminal residue" evidence="1">
    <location>
        <position position="1"/>
    </location>
</feature>
<evidence type="ECO:0000313" key="1">
    <source>
        <dbReference type="EMBL" id="KAF0712048.1"/>
    </source>
</evidence>